<evidence type="ECO:0000256" key="4">
    <source>
        <dbReference type="ARBA" id="ARBA00022679"/>
    </source>
</evidence>
<dbReference type="EC" id="2.7.13.3" evidence="2"/>
<reference evidence="11" key="1">
    <citation type="submission" date="2018-05" db="EMBL/GenBank/DDBJ databases">
        <authorList>
            <person name="Li X."/>
        </authorList>
    </citation>
    <scope>NUCLEOTIDE SEQUENCE [LARGE SCALE GENOMIC DNA]</scope>
    <source>
        <strain evidence="11">YIM 73061</strain>
    </source>
</reference>
<dbReference type="GO" id="GO:0004673">
    <property type="term" value="F:protein histidine kinase activity"/>
    <property type="evidence" value="ECO:0007669"/>
    <property type="project" value="UniProtKB-EC"/>
</dbReference>
<evidence type="ECO:0000259" key="9">
    <source>
        <dbReference type="SMART" id="SM00911"/>
    </source>
</evidence>
<dbReference type="SMART" id="SM00911">
    <property type="entry name" value="HWE_HK"/>
    <property type="match status" value="1"/>
</dbReference>
<dbReference type="InterPro" id="IPR029016">
    <property type="entry name" value="GAF-like_dom_sf"/>
</dbReference>
<dbReference type="AlphaFoldDB" id="A0A328ACL9"/>
<dbReference type="Gene3D" id="3.30.565.10">
    <property type="entry name" value="Histidine kinase-like ATPase, C-terminal domain"/>
    <property type="match status" value="1"/>
</dbReference>
<dbReference type="Gene3D" id="3.30.450.40">
    <property type="match status" value="1"/>
</dbReference>
<evidence type="ECO:0000256" key="8">
    <source>
        <dbReference type="SAM" id="MobiDB-lite"/>
    </source>
</evidence>
<accession>A0A328ACL9</accession>
<dbReference type="Pfam" id="PF13185">
    <property type="entry name" value="GAF_2"/>
    <property type="match status" value="1"/>
</dbReference>
<organism evidence="10 11">
    <name type="scientific">Phenylobacterium deserti</name>
    <dbReference type="NCBI Taxonomy" id="1914756"/>
    <lineage>
        <taxon>Bacteria</taxon>
        <taxon>Pseudomonadati</taxon>
        <taxon>Pseudomonadota</taxon>
        <taxon>Alphaproteobacteria</taxon>
        <taxon>Caulobacterales</taxon>
        <taxon>Caulobacteraceae</taxon>
        <taxon>Phenylobacterium</taxon>
    </lineage>
</organism>
<keyword evidence="3" id="KW-0597">Phosphoprotein</keyword>
<dbReference type="PANTHER" id="PTHR41523">
    <property type="entry name" value="TWO-COMPONENT SYSTEM SENSOR PROTEIN"/>
    <property type="match status" value="1"/>
</dbReference>
<comment type="catalytic activity">
    <reaction evidence="1">
        <text>ATP + protein L-histidine = ADP + protein N-phospho-L-histidine.</text>
        <dbReference type="EC" id="2.7.13.3"/>
    </reaction>
</comment>
<keyword evidence="7" id="KW-0067">ATP-binding</keyword>
<keyword evidence="5" id="KW-0547">Nucleotide-binding</keyword>
<dbReference type="GO" id="GO:0005524">
    <property type="term" value="F:ATP binding"/>
    <property type="evidence" value="ECO:0007669"/>
    <property type="project" value="UniProtKB-KW"/>
</dbReference>
<dbReference type="InterPro" id="IPR003018">
    <property type="entry name" value="GAF"/>
</dbReference>
<evidence type="ECO:0000313" key="11">
    <source>
        <dbReference type="Proteomes" id="UP000249725"/>
    </source>
</evidence>
<dbReference type="InterPro" id="IPR036890">
    <property type="entry name" value="HATPase_C_sf"/>
</dbReference>
<evidence type="ECO:0000256" key="6">
    <source>
        <dbReference type="ARBA" id="ARBA00022777"/>
    </source>
</evidence>
<gene>
    <name evidence="10" type="ORF">DJ018_14535</name>
</gene>
<dbReference type="EMBL" id="QFYR01000003">
    <property type="protein sequence ID" value="RAK52345.1"/>
    <property type="molecule type" value="Genomic_DNA"/>
</dbReference>
<evidence type="ECO:0000256" key="3">
    <source>
        <dbReference type="ARBA" id="ARBA00022553"/>
    </source>
</evidence>
<evidence type="ECO:0000313" key="10">
    <source>
        <dbReference type="EMBL" id="RAK52345.1"/>
    </source>
</evidence>
<keyword evidence="6 10" id="KW-0418">Kinase</keyword>
<dbReference type="InterPro" id="IPR011102">
    <property type="entry name" value="Sig_transdc_His_kinase_HWE"/>
</dbReference>
<dbReference type="Pfam" id="PF07536">
    <property type="entry name" value="HWE_HK"/>
    <property type="match status" value="1"/>
</dbReference>
<protein>
    <recommendedName>
        <fullName evidence="2">histidine kinase</fullName>
        <ecNumber evidence="2">2.7.13.3</ecNumber>
    </recommendedName>
</protein>
<evidence type="ECO:0000256" key="7">
    <source>
        <dbReference type="ARBA" id="ARBA00022840"/>
    </source>
</evidence>
<dbReference type="SUPFAM" id="SSF55781">
    <property type="entry name" value="GAF domain-like"/>
    <property type="match status" value="1"/>
</dbReference>
<keyword evidence="11" id="KW-1185">Reference proteome</keyword>
<dbReference type="OrthoDB" id="9760752at2"/>
<evidence type="ECO:0000256" key="5">
    <source>
        <dbReference type="ARBA" id="ARBA00022741"/>
    </source>
</evidence>
<evidence type="ECO:0000256" key="1">
    <source>
        <dbReference type="ARBA" id="ARBA00000085"/>
    </source>
</evidence>
<proteinExistence type="predicted"/>
<sequence>MLTPLSEPVQRMTPSRYLAFARAVQALGRAQDRAAVVDAVRQAAREVSGASGISMSLRDGEECVYVAEDADFELWTGQRFALEDCISGWSIMSGQQAIIPDIYADMRVPHAAYEKTPIRSLVMTPIGEPNPFGALGAYWDELDGPQPGDAEMLTALAAVVGSTLRAIDLAEVLRLDRERAERLYRESKELLRSQAEAERHQTLLINELNHRVKNTLTIIQGVARQTLRGATSLDDAHDSFEARLHTLAAAHTLLTSLGWRPVMVRDLLASATAAFEPATHQAFSLDGPDLRLSPSTAVAMALALHELGTNAAKYGALSSESGQVDIRWWLARSPDGPRLRLMWRESGGPPVVPPSRRGFGSRLLESGLARELQGAVRLEFPSTGVICHIDAPAPLPGELNGGPSPEMGRVGA</sequence>
<feature type="domain" description="Signal transduction histidine kinase HWE region" evidence="9">
    <location>
        <begin position="207"/>
        <end position="289"/>
    </location>
</feature>
<name>A0A328ACL9_9CAUL</name>
<dbReference type="PANTHER" id="PTHR41523:SF7">
    <property type="entry name" value="HISTIDINE KINASE"/>
    <property type="match status" value="1"/>
</dbReference>
<evidence type="ECO:0000256" key="2">
    <source>
        <dbReference type="ARBA" id="ARBA00012438"/>
    </source>
</evidence>
<dbReference type="Proteomes" id="UP000249725">
    <property type="component" value="Unassembled WGS sequence"/>
</dbReference>
<comment type="caution">
    <text evidence="10">The sequence shown here is derived from an EMBL/GenBank/DDBJ whole genome shotgun (WGS) entry which is preliminary data.</text>
</comment>
<keyword evidence="4" id="KW-0808">Transferase</keyword>
<feature type="region of interest" description="Disordered" evidence="8">
    <location>
        <begin position="393"/>
        <end position="412"/>
    </location>
</feature>